<reference evidence="2" key="1">
    <citation type="submission" date="2013-07" db="EMBL/GenBank/DDBJ databases">
        <title>The Genome Sequence of Cryptococcus bestiolae CBS10118.</title>
        <authorList>
            <consortium name="The Broad Institute Genome Sequencing Platform"/>
            <person name="Cuomo C."/>
            <person name="Litvintseva A."/>
            <person name="Chen Y."/>
            <person name="Heitman J."/>
            <person name="Sun S."/>
            <person name="Springer D."/>
            <person name="Dromer F."/>
            <person name="Young S.K."/>
            <person name="Zeng Q."/>
            <person name="Gargeya S."/>
            <person name="Fitzgerald M."/>
            <person name="Abouelleil A."/>
            <person name="Alvarado L."/>
            <person name="Berlin A.M."/>
            <person name="Chapman S.B."/>
            <person name="Dewar J."/>
            <person name="Goldberg J."/>
            <person name="Griggs A."/>
            <person name="Gujja S."/>
            <person name="Hansen M."/>
            <person name="Howarth C."/>
            <person name="Imamovic A."/>
            <person name="Larimer J."/>
            <person name="McCowan C."/>
            <person name="Murphy C."/>
            <person name="Pearson M."/>
            <person name="Priest M."/>
            <person name="Roberts A."/>
            <person name="Saif S."/>
            <person name="Shea T."/>
            <person name="Sykes S."/>
            <person name="Wortman J."/>
            <person name="Nusbaum C."/>
            <person name="Birren B."/>
        </authorList>
    </citation>
    <scope>NUCLEOTIDE SEQUENCE [LARGE SCALE GENOMIC DNA]</scope>
    <source>
        <strain evidence="2">CBS 10118</strain>
    </source>
</reference>
<organism evidence="2">
    <name type="scientific">Kwoniella bestiolae CBS 10118</name>
    <dbReference type="NCBI Taxonomy" id="1296100"/>
    <lineage>
        <taxon>Eukaryota</taxon>
        <taxon>Fungi</taxon>
        <taxon>Dikarya</taxon>
        <taxon>Basidiomycota</taxon>
        <taxon>Agaricomycotina</taxon>
        <taxon>Tremellomycetes</taxon>
        <taxon>Tremellales</taxon>
        <taxon>Cryptococcaceae</taxon>
        <taxon>Kwoniella</taxon>
    </lineage>
</organism>
<evidence type="ECO:0000256" key="1">
    <source>
        <dbReference type="SAM" id="MobiDB-lite"/>
    </source>
</evidence>
<dbReference type="RefSeq" id="XP_019045194.1">
    <property type="nucleotide sequence ID" value="XM_019192197.1"/>
</dbReference>
<reference evidence="3" key="2">
    <citation type="submission" date="2013-07" db="EMBL/GenBank/DDBJ databases">
        <authorList>
            <consortium name="The Broad Institute Genome Sequencing Platform"/>
            <person name="Cuomo C."/>
            <person name="Litvintseva A."/>
            <person name="Chen Y."/>
            <person name="Heitman J."/>
            <person name="Sun S."/>
            <person name="Springer D."/>
            <person name="Dromer F."/>
            <person name="Young S.K."/>
            <person name="Zeng Q."/>
            <person name="Gargeya S."/>
            <person name="Fitzgerald M."/>
            <person name="Abouelleil A."/>
            <person name="Alvarado L."/>
            <person name="Berlin A.M."/>
            <person name="Chapman S.B."/>
            <person name="Dewar J."/>
            <person name="Goldberg J."/>
            <person name="Griggs A."/>
            <person name="Gujja S."/>
            <person name="Hansen M."/>
            <person name="Howarth C."/>
            <person name="Imamovic A."/>
            <person name="Larimer J."/>
            <person name="McCowan C."/>
            <person name="Murphy C."/>
            <person name="Pearson M."/>
            <person name="Priest M."/>
            <person name="Roberts A."/>
            <person name="Saif S."/>
            <person name="Shea T."/>
            <person name="Sykes S."/>
            <person name="Wortman J."/>
            <person name="Nusbaum C."/>
            <person name="Birren B."/>
        </authorList>
    </citation>
    <scope>NUCLEOTIDE SEQUENCE</scope>
    <source>
        <strain evidence="3">CBS 10118</strain>
    </source>
</reference>
<dbReference type="AlphaFoldDB" id="A0A1B9FZC9"/>
<feature type="compositionally biased region" description="Low complexity" evidence="1">
    <location>
        <begin position="1"/>
        <end position="31"/>
    </location>
</feature>
<dbReference type="EMBL" id="KI894022">
    <property type="protein sequence ID" value="OCF24124.1"/>
    <property type="molecule type" value="Genomic_DNA"/>
</dbReference>
<dbReference type="GeneID" id="30209981"/>
<dbReference type="KEGG" id="kbi:30209981"/>
<feature type="compositionally biased region" description="Basic and acidic residues" evidence="1">
    <location>
        <begin position="32"/>
        <end position="44"/>
    </location>
</feature>
<evidence type="ECO:0000313" key="4">
    <source>
        <dbReference type="Proteomes" id="UP000092730"/>
    </source>
</evidence>
<dbReference type="OrthoDB" id="10619982at2759"/>
<reference evidence="3" key="4">
    <citation type="submission" date="2024-02" db="EMBL/GenBank/DDBJ databases">
        <title>Comparative genomics of Cryptococcus and Kwoniella reveals pathogenesis evolution and contrasting modes of karyotype evolution via chromosome fusion or intercentromeric recombination.</title>
        <authorList>
            <person name="Coelho M.A."/>
            <person name="David-Palma M."/>
            <person name="Shea T."/>
            <person name="Bowers K."/>
            <person name="McGinley-Smith S."/>
            <person name="Mohammad A.W."/>
            <person name="Gnirke A."/>
            <person name="Yurkov A.M."/>
            <person name="Nowrousian M."/>
            <person name="Sun S."/>
            <person name="Cuomo C.A."/>
            <person name="Heitman J."/>
        </authorList>
    </citation>
    <scope>NUCLEOTIDE SEQUENCE</scope>
    <source>
        <strain evidence="3">CBS 10118</strain>
    </source>
</reference>
<evidence type="ECO:0000313" key="3">
    <source>
        <dbReference type="EMBL" id="WVW85114.1"/>
    </source>
</evidence>
<accession>A0A1B9FZC9</accession>
<dbReference type="EMBL" id="CP144545">
    <property type="protein sequence ID" value="WVW85114.1"/>
    <property type="molecule type" value="Genomic_DNA"/>
</dbReference>
<dbReference type="VEuPathDB" id="FungiDB:I302_05582"/>
<dbReference type="Proteomes" id="UP000092730">
    <property type="component" value="Chromosome 5"/>
</dbReference>
<evidence type="ECO:0000313" key="2">
    <source>
        <dbReference type="EMBL" id="OCF24124.1"/>
    </source>
</evidence>
<gene>
    <name evidence="2" type="ORF">I302_05582</name>
    <name evidence="3" type="ORF">I302_107151</name>
</gene>
<protein>
    <submittedName>
        <fullName evidence="2">Uncharacterized protein</fullName>
    </submittedName>
</protein>
<sequence>MSTTSTSSNSSHSSLASPSGSSSPTSILRSPDSSRSDKKVRFSDSNDYFIFTTPEKERERRPKSISPSPSEYSLKCLLAGQQVLATPGNARRSKIPKTQVKSLSAESNIDFSHRWCGKEEECNDHSGVEKGMKERERHGAPTLSRFSSFSMINAFDHMVDFFTGVKRTGKDESRGEDMNEYKIITRRRLFRPTTYSIVFYDNARKSV</sequence>
<feature type="region of interest" description="Disordered" evidence="1">
    <location>
        <begin position="1"/>
        <end position="70"/>
    </location>
</feature>
<proteinExistence type="predicted"/>
<name>A0A1B9FZC9_9TREE</name>
<keyword evidence="4" id="KW-1185">Reference proteome</keyword>
<reference evidence="2" key="3">
    <citation type="submission" date="2014-01" db="EMBL/GenBank/DDBJ databases">
        <title>Evolution of pathogenesis and genome organization in the Tremellales.</title>
        <authorList>
            <person name="Cuomo C."/>
            <person name="Litvintseva A."/>
            <person name="Heitman J."/>
            <person name="Chen Y."/>
            <person name="Sun S."/>
            <person name="Springer D."/>
            <person name="Dromer F."/>
            <person name="Young S."/>
            <person name="Zeng Q."/>
            <person name="Chapman S."/>
            <person name="Gujja S."/>
            <person name="Saif S."/>
            <person name="Birren B."/>
        </authorList>
    </citation>
    <scope>NUCLEOTIDE SEQUENCE</scope>
    <source>
        <strain evidence="2">CBS 10118</strain>
    </source>
</reference>